<dbReference type="Gene3D" id="1.10.10.10">
    <property type="entry name" value="Winged helix-like DNA-binding domain superfamily/Winged helix DNA-binding domain"/>
    <property type="match status" value="1"/>
</dbReference>
<dbReference type="InterPro" id="IPR000847">
    <property type="entry name" value="LysR_HTH_N"/>
</dbReference>
<reference evidence="6 7" key="1">
    <citation type="journal article" date="2015" name="Genome Announc.">
        <title>Draft Genome Sequence of Cyanobacterium Hassallia byssoidea Strain VB512170, Isolated from Monuments in India.</title>
        <authorList>
            <person name="Singh D."/>
            <person name="Chandrababunaidu M.M."/>
            <person name="Panda A."/>
            <person name="Sen D."/>
            <person name="Bhattacharyya S."/>
            <person name="Adhikary S.P."/>
            <person name="Tripathy S."/>
        </authorList>
    </citation>
    <scope>NUCLEOTIDE SEQUENCE [LARGE SCALE GENOMIC DNA]</scope>
    <source>
        <strain evidence="6 7">VB512170</strain>
    </source>
</reference>
<dbReference type="GO" id="GO:0003677">
    <property type="term" value="F:DNA binding"/>
    <property type="evidence" value="ECO:0007669"/>
    <property type="project" value="UniProtKB-KW"/>
</dbReference>
<dbReference type="PANTHER" id="PTHR30346">
    <property type="entry name" value="TRANSCRIPTIONAL DUAL REGULATOR HCAR-RELATED"/>
    <property type="match status" value="1"/>
</dbReference>
<keyword evidence="4" id="KW-0804">Transcription</keyword>
<dbReference type="PROSITE" id="PS50931">
    <property type="entry name" value="HTH_LYSR"/>
    <property type="match status" value="1"/>
</dbReference>
<comment type="caution">
    <text evidence="6">The sequence shown here is derived from an EMBL/GenBank/DDBJ whole genome shotgun (WGS) entry which is preliminary data.</text>
</comment>
<dbReference type="Proteomes" id="UP000031549">
    <property type="component" value="Unassembled WGS sequence"/>
</dbReference>
<organism evidence="6 7">
    <name type="scientific">Hassallia byssoidea VB512170</name>
    <dbReference type="NCBI Taxonomy" id="1304833"/>
    <lineage>
        <taxon>Bacteria</taxon>
        <taxon>Bacillati</taxon>
        <taxon>Cyanobacteriota</taxon>
        <taxon>Cyanophyceae</taxon>
        <taxon>Nostocales</taxon>
        <taxon>Tolypothrichaceae</taxon>
        <taxon>Hassallia</taxon>
    </lineage>
</organism>
<dbReference type="InterPro" id="IPR036390">
    <property type="entry name" value="WH_DNA-bd_sf"/>
</dbReference>
<dbReference type="InterPro" id="IPR005119">
    <property type="entry name" value="LysR_subst-bd"/>
</dbReference>
<dbReference type="InterPro" id="IPR036388">
    <property type="entry name" value="WH-like_DNA-bd_sf"/>
</dbReference>
<keyword evidence="7" id="KW-1185">Reference proteome</keyword>
<keyword evidence="2" id="KW-0805">Transcription regulation</keyword>
<dbReference type="RefSeq" id="WP_052324875.1">
    <property type="nucleotide sequence ID" value="NZ_JTCM02000023.1"/>
</dbReference>
<evidence type="ECO:0000256" key="2">
    <source>
        <dbReference type="ARBA" id="ARBA00023015"/>
    </source>
</evidence>
<evidence type="ECO:0000259" key="5">
    <source>
        <dbReference type="PROSITE" id="PS50931"/>
    </source>
</evidence>
<dbReference type="Gene3D" id="3.40.190.10">
    <property type="entry name" value="Periplasmic binding protein-like II"/>
    <property type="match status" value="2"/>
</dbReference>
<dbReference type="GO" id="GO:0032993">
    <property type="term" value="C:protein-DNA complex"/>
    <property type="evidence" value="ECO:0007669"/>
    <property type="project" value="TreeGrafter"/>
</dbReference>
<evidence type="ECO:0000256" key="3">
    <source>
        <dbReference type="ARBA" id="ARBA00023125"/>
    </source>
</evidence>
<evidence type="ECO:0000256" key="4">
    <source>
        <dbReference type="ARBA" id="ARBA00023163"/>
    </source>
</evidence>
<dbReference type="FunFam" id="1.10.10.10:FF:000001">
    <property type="entry name" value="LysR family transcriptional regulator"/>
    <property type="match status" value="1"/>
</dbReference>
<name>A0A846H9P3_9CYAN</name>
<comment type="similarity">
    <text evidence="1">Belongs to the LysR transcriptional regulatory family.</text>
</comment>
<protein>
    <submittedName>
        <fullName evidence="6">LysR family transcriptional regulator</fullName>
    </submittedName>
</protein>
<dbReference type="Pfam" id="PF00126">
    <property type="entry name" value="HTH_1"/>
    <property type="match status" value="1"/>
</dbReference>
<dbReference type="SUPFAM" id="SSF46785">
    <property type="entry name" value="Winged helix' DNA-binding domain"/>
    <property type="match status" value="1"/>
</dbReference>
<evidence type="ECO:0000313" key="7">
    <source>
        <dbReference type="Proteomes" id="UP000031549"/>
    </source>
</evidence>
<proteinExistence type="inferred from homology"/>
<dbReference type="AlphaFoldDB" id="A0A846H9P3"/>
<dbReference type="PRINTS" id="PR00039">
    <property type="entry name" value="HTHLYSR"/>
</dbReference>
<feature type="domain" description="HTH lysR-type" evidence="5">
    <location>
        <begin position="1"/>
        <end position="58"/>
    </location>
</feature>
<dbReference type="PANTHER" id="PTHR30346:SF0">
    <property type="entry name" value="HCA OPERON TRANSCRIPTIONAL ACTIVATOR HCAR"/>
    <property type="match status" value="1"/>
</dbReference>
<evidence type="ECO:0000256" key="1">
    <source>
        <dbReference type="ARBA" id="ARBA00009437"/>
    </source>
</evidence>
<dbReference type="EMBL" id="JTCM02000023">
    <property type="protein sequence ID" value="NEU73419.1"/>
    <property type="molecule type" value="Genomic_DNA"/>
</dbReference>
<dbReference type="GO" id="GO:0003700">
    <property type="term" value="F:DNA-binding transcription factor activity"/>
    <property type="evidence" value="ECO:0007669"/>
    <property type="project" value="InterPro"/>
</dbReference>
<dbReference type="Pfam" id="PF03466">
    <property type="entry name" value="LysR_substrate"/>
    <property type="match status" value="1"/>
</dbReference>
<keyword evidence="3" id="KW-0238">DNA-binding</keyword>
<gene>
    <name evidence="6" type="ORF">PI95_012790</name>
</gene>
<evidence type="ECO:0000313" key="6">
    <source>
        <dbReference type="EMBL" id="NEU73419.1"/>
    </source>
</evidence>
<dbReference type="SUPFAM" id="SSF53850">
    <property type="entry name" value="Periplasmic binding protein-like II"/>
    <property type="match status" value="1"/>
</dbReference>
<accession>A0A846H9P3</accession>
<dbReference type="CDD" id="cd08414">
    <property type="entry name" value="PBP2_LTTR_aromatics_like"/>
    <property type="match status" value="1"/>
</dbReference>
<sequence length="309" mass="35092">MELRHLRYFMTLAEELHFGRAAERLHIAQPPLSQQIRQLETELGFELFHRSKRKVQLTEAGQVFLDEVQQIFKQLEQAIQVGRQTSRGEMGQLVIGFVSSAPYNILPNILRTFRSSVPEVRLELHELTTNEQLRWLRESRIDVGFVRPPIEDDTLNFEIIFQESLIIALPDTHELANHSNVCLRSVKNEPFILFPRLLAPGLYDLIISLCQQAGFSPNVTQEAIQMQTIVSLVAGGLGIAIVPESLQNLQRTGVVYKAVQEATLKTAIAIIWRQNDTSATVQKFLEIARLAVTLEFVVRTSVLLCPEED</sequence>